<reference evidence="1 2" key="1">
    <citation type="submission" date="2020-07" db="EMBL/GenBank/DDBJ databases">
        <title>Taxonomic proposal: Crassvirales, a new order of highly abundant and diverse bacterial viruses.</title>
        <authorList>
            <person name="Shkoporov A.N."/>
            <person name="Stockdale S.R."/>
            <person name="Guerin E."/>
            <person name="Ross R.P."/>
            <person name="Hill C."/>
        </authorList>
    </citation>
    <scope>NUCLEOTIDE SEQUENCE [LARGE SCALE GENOMIC DNA]</scope>
</reference>
<sequence length="93" mass="10969">MEISKHIYLATTEGCEACRIMERILKQVQRDNVYTFSIQVRDYKLLPEFIRVDLVLTDFPTLIFLENNVIKYNVTGTMSAKKLQEIIKDLHFN</sequence>
<organism evidence="1 2">
    <name type="scientific">uncultured phage cr271_1</name>
    <dbReference type="NCBI Taxonomy" id="2772078"/>
    <lineage>
        <taxon>Viruses</taxon>
        <taxon>Duplodnaviria</taxon>
        <taxon>Heunggongvirae</taxon>
        <taxon>Uroviricota</taxon>
        <taxon>Caudoviricetes</taxon>
        <taxon>Crassvirales</taxon>
        <taxon>Intestiviridae</taxon>
        <taxon>Obtuvirinae</taxon>
        <taxon>Hacihdavirus</taxon>
        <taxon>Hacihdavirus animalis</taxon>
    </lineage>
</organism>
<protein>
    <recommendedName>
        <fullName evidence="3">Thioredoxin</fullName>
    </recommendedName>
</protein>
<keyword evidence="2" id="KW-1185">Reference proteome</keyword>
<dbReference type="SUPFAM" id="SSF52833">
    <property type="entry name" value="Thioredoxin-like"/>
    <property type="match status" value="1"/>
</dbReference>
<evidence type="ECO:0000313" key="1">
    <source>
        <dbReference type="EMBL" id="QOR59871.1"/>
    </source>
</evidence>
<dbReference type="KEGG" id="vg:65130487"/>
<dbReference type="Gene3D" id="3.40.30.10">
    <property type="entry name" value="Glutaredoxin"/>
    <property type="match status" value="1"/>
</dbReference>
<accession>A0A7M1S109</accession>
<dbReference type="EMBL" id="MT774394">
    <property type="protein sequence ID" value="QOR59871.1"/>
    <property type="molecule type" value="Genomic_DNA"/>
</dbReference>
<name>A0A7M1S109_9CAUD</name>
<dbReference type="GeneID" id="65130487"/>
<dbReference type="RefSeq" id="YP_010112029.1">
    <property type="nucleotide sequence ID" value="NC_055887.1"/>
</dbReference>
<evidence type="ECO:0008006" key="3">
    <source>
        <dbReference type="Google" id="ProtNLM"/>
    </source>
</evidence>
<evidence type="ECO:0000313" key="2">
    <source>
        <dbReference type="Proteomes" id="UP000593898"/>
    </source>
</evidence>
<proteinExistence type="predicted"/>
<dbReference type="InterPro" id="IPR036249">
    <property type="entry name" value="Thioredoxin-like_sf"/>
</dbReference>
<dbReference type="Proteomes" id="UP000593898">
    <property type="component" value="Segment"/>
</dbReference>